<sequence length="74" mass="8683">MTPVKAIFAVFFAVLLVFVNVDAQMSGRNLRPYMSQYRRPSPSFRFPLVGETSLRNMRPWRPIRRSLPMDGMDY</sequence>
<feature type="chain" id="PRO_5028966427" evidence="1">
    <location>
        <begin position="24"/>
        <end position="74"/>
    </location>
</feature>
<name>A0A7E4VI76_PANRE</name>
<dbReference type="AlphaFoldDB" id="A0A7E4VI76"/>
<proteinExistence type="predicted"/>
<reference evidence="3" key="2">
    <citation type="submission" date="2020-10" db="UniProtKB">
        <authorList>
            <consortium name="WormBaseParasite"/>
        </authorList>
    </citation>
    <scope>IDENTIFICATION</scope>
</reference>
<evidence type="ECO:0000313" key="3">
    <source>
        <dbReference type="WBParaSite" id="Pan_g20798.t1"/>
    </source>
</evidence>
<keyword evidence="1" id="KW-0732">Signal</keyword>
<organism evidence="2 3">
    <name type="scientific">Panagrellus redivivus</name>
    <name type="common">Microworm</name>
    <dbReference type="NCBI Taxonomy" id="6233"/>
    <lineage>
        <taxon>Eukaryota</taxon>
        <taxon>Metazoa</taxon>
        <taxon>Ecdysozoa</taxon>
        <taxon>Nematoda</taxon>
        <taxon>Chromadorea</taxon>
        <taxon>Rhabditida</taxon>
        <taxon>Tylenchina</taxon>
        <taxon>Panagrolaimomorpha</taxon>
        <taxon>Panagrolaimoidea</taxon>
        <taxon>Panagrolaimidae</taxon>
        <taxon>Panagrellus</taxon>
    </lineage>
</organism>
<evidence type="ECO:0000256" key="1">
    <source>
        <dbReference type="SAM" id="SignalP"/>
    </source>
</evidence>
<dbReference type="Proteomes" id="UP000492821">
    <property type="component" value="Unassembled WGS sequence"/>
</dbReference>
<accession>A0A7E4VI76</accession>
<protein>
    <submittedName>
        <fullName evidence="3">Uncharacterized protein</fullName>
    </submittedName>
</protein>
<keyword evidence="2" id="KW-1185">Reference proteome</keyword>
<feature type="signal peptide" evidence="1">
    <location>
        <begin position="1"/>
        <end position="23"/>
    </location>
</feature>
<reference evidence="2" key="1">
    <citation type="journal article" date="2013" name="Genetics">
        <title>The draft genome and transcriptome of Panagrellus redivivus are shaped by the harsh demands of a free-living lifestyle.</title>
        <authorList>
            <person name="Srinivasan J."/>
            <person name="Dillman A.R."/>
            <person name="Macchietto M.G."/>
            <person name="Heikkinen L."/>
            <person name="Lakso M."/>
            <person name="Fracchia K.M."/>
            <person name="Antoshechkin I."/>
            <person name="Mortazavi A."/>
            <person name="Wong G."/>
            <person name="Sternberg P.W."/>
        </authorList>
    </citation>
    <scope>NUCLEOTIDE SEQUENCE [LARGE SCALE GENOMIC DNA]</scope>
    <source>
        <strain evidence="2">MT8872</strain>
    </source>
</reference>
<dbReference type="WBParaSite" id="Pan_g20798.t1">
    <property type="protein sequence ID" value="Pan_g20798.t1"/>
    <property type="gene ID" value="Pan_g20798"/>
</dbReference>
<evidence type="ECO:0000313" key="2">
    <source>
        <dbReference type="Proteomes" id="UP000492821"/>
    </source>
</evidence>